<sequence>MRHADPEELRRLVDEPAAVPDERRAHVASCDACLDALAAVRAPVSGTRGAGPAIRASAAGSPTVTSDATRPPAAGSPTVASDATQPPAAGFPTPTAPATAAHPSDAGPVIRTPDAAASRPIGPATSTAARPHRTARRRPAALLRRPAFAVVAVAGVLAGAGTAAANGWVPMFRTEQVAPLSVTPEDLVALPDLSAYGDLEVTEPDVRDATDASAAADRTGLAVPTVTDLPRGVQGEPDHRTVGEVRATFTFSADHAARATRAATDDDVTLPPPPPGLDGSRVELVAGPGWAQVWADDGTPTLVVARAVAPTASSDGVALEVARDYLLSLPGLPDDVAAQLRTFAADGSTLPIPVPADEVVTSATDVDGAPATLLESRDRTVAAVVWVDDGVVTVVGGPLDADEVLAVARDLG</sequence>
<keyword evidence="2" id="KW-0472">Membrane</keyword>
<dbReference type="OrthoDB" id="5180342at2"/>
<keyword evidence="2" id="KW-0812">Transmembrane</keyword>
<feature type="transmembrane region" description="Helical" evidence="2">
    <location>
        <begin position="146"/>
        <end position="169"/>
    </location>
</feature>
<reference evidence="3 4" key="2">
    <citation type="journal article" date="2015" name="Stand. Genomic Sci.">
        <title>Draft genome sequence of Cellulomonas carbonis T26(T) and comparative analysis of six Cellulomonas genomes.</title>
        <authorList>
            <person name="Zhuang W."/>
            <person name="Zhang S."/>
            <person name="Xia X."/>
            <person name="Wang G."/>
        </authorList>
    </citation>
    <scope>NUCLEOTIDE SEQUENCE [LARGE SCALE GENOMIC DNA]</scope>
    <source>
        <strain evidence="3 4">T26</strain>
    </source>
</reference>
<dbReference type="AlphaFoldDB" id="A0A0A0BMB0"/>
<gene>
    <name evidence="3" type="ORF">N868_01105</name>
</gene>
<reference evidence="3 4" key="1">
    <citation type="submission" date="2013-08" db="EMBL/GenBank/DDBJ databases">
        <title>Genome sequencing of Cellulomonas carbonis T26.</title>
        <authorList>
            <person name="Chen F."/>
            <person name="Li Y."/>
            <person name="Wang G."/>
        </authorList>
    </citation>
    <scope>NUCLEOTIDE SEQUENCE [LARGE SCALE GENOMIC DNA]</scope>
    <source>
        <strain evidence="3 4">T26</strain>
    </source>
</reference>
<comment type="caution">
    <text evidence="3">The sequence shown here is derived from an EMBL/GenBank/DDBJ whole genome shotgun (WGS) entry which is preliminary data.</text>
</comment>
<evidence type="ECO:0000313" key="4">
    <source>
        <dbReference type="Proteomes" id="UP000029839"/>
    </source>
</evidence>
<evidence type="ECO:0008006" key="5">
    <source>
        <dbReference type="Google" id="ProtNLM"/>
    </source>
</evidence>
<feature type="region of interest" description="Disordered" evidence="1">
    <location>
        <begin position="46"/>
        <end position="138"/>
    </location>
</feature>
<evidence type="ECO:0000256" key="2">
    <source>
        <dbReference type="SAM" id="Phobius"/>
    </source>
</evidence>
<evidence type="ECO:0000313" key="3">
    <source>
        <dbReference type="EMBL" id="KGM09643.1"/>
    </source>
</evidence>
<dbReference type="Proteomes" id="UP000029839">
    <property type="component" value="Unassembled WGS sequence"/>
</dbReference>
<name>A0A0A0BMB0_9CELL</name>
<proteinExistence type="predicted"/>
<accession>A0A0A0BMB0</accession>
<organism evidence="3 4">
    <name type="scientific">Cellulomonas carbonis T26</name>
    <dbReference type="NCBI Taxonomy" id="947969"/>
    <lineage>
        <taxon>Bacteria</taxon>
        <taxon>Bacillati</taxon>
        <taxon>Actinomycetota</taxon>
        <taxon>Actinomycetes</taxon>
        <taxon>Micrococcales</taxon>
        <taxon>Cellulomonadaceae</taxon>
        <taxon>Cellulomonas</taxon>
    </lineage>
</organism>
<keyword evidence="4" id="KW-1185">Reference proteome</keyword>
<dbReference type="EMBL" id="AXCY01000084">
    <property type="protein sequence ID" value="KGM09643.1"/>
    <property type="molecule type" value="Genomic_DNA"/>
</dbReference>
<evidence type="ECO:0000256" key="1">
    <source>
        <dbReference type="SAM" id="MobiDB-lite"/>
    </source>
</evidence>
<protein>
    <recommendedName>
        <fullName evidence="5">DUF4367 domain-containing protein</fullName>
    </recommendedName>
</protein>
<feature type="compositionally biased region" description="Low complexity" evidence="1">
    <location>
        <begin position="83"/>
        <end position="106"/>
    </location>
</feature>
<dbReference type="RefSeq" id="WP_043608293.1">
    <property type="nucleotide sequence ID" value="NZ_AXCY01000084.1"/>
</dbReference>
<keyword evidence="2" id="KW-1133">Transmembrane helix</keyword>